<organism evidence="4 5">
    <name type="scientific">Candidatus Pseudobacter hemicellulosilyticus</name>
    <dbReference type="NCBI Taxonomy" id="3121375"/>
    <lineage>
        <taxon>Bacteria</taxon>
        <taxon>Pseudomonadati</taxon>
        <taxon>Bacteroidota</taxon>
        <taxon>Chitinophagia</taxon>
        <taxon>Chitinophagales</taxon>
        <taxon>Chitinophagaceae</taxon>
        <taxon>Pseudobacter</taxon>
    </lineage>
</organism>
<dbReference type="CDD" id="cd00761">
    <property type="entry name" value="Glyco_tranf_GTA_type"/>
    <property type="match status" value="1"/>
</dbReference>
<keyword evidence="4" id="KW-0808">Transferase</keyword>
<dbReference type="AlphaFoldDB" id="A0AAJ5WXU9"/>
<gene>
    <name evidence="4" type="ORF">P0Y53_08765</name>
</gene>
<dbReference type="CDD" id="cd03801">
    <property type="entry name" value="GT4_PimA-like"/>
    <property type="match status" value="1"/>
</dbReference>
<keyword evidence="4" id="KW-0328">Glycosyltransferase</keyword>
<sequence length="707" mass="80194">MKYWLLTTEYPPQHGGGISTYCFHTARMLSTLGIQVTVFIPDDNVKDYIIVGTESWTTVRFNSNRSNKAGQLHYSARISYEFAQIVQQLIRQEGKPAVIEAQDYHGIAYHLLLFKYCLYSDLTAIPVIITIHSPAFLYLTYNREPVYRFPEFHTCEMEKAAIKMANWLIAPSRFILDATQQFVDLPMQRSSLLRNPYYSTYTLPGGVPGANLIYYGKLSPQKGSFELLACFKQLWDTGFTMPLHIVGGTDIVYYPEQQTMGQLVNREFSHYINRGLLVLHGKIKPTAIEQALKNGRIIIVPSIVDNLPYVVIEAMLLGKVVLASVQGGQREMIDHGINGFLFDHQIPGDLEEKLRTILALPDNRLQVIGEAAREKATQDYSPLQIGADKIRLLSAITAASTPASRFPFLHQEPFKSVKRTGGRLSVIIPYHQKDLAPDTCIQSIRASTYQYIEILLIPYGKDKVLSKGISQFHSQGVKVLNSPYEGLTATLSFGQENATGDFLVFLETCNSVLPEFFARAIQVLKHYDNIFFAGSYVQTSGKTHQLHFTQTPQPPYALYYQPARHNGLVYRRAALQETGPFDQMVGEDFDHFEKMIHLLACGYNGIILPQFFLTQTISSSRKRNRPNRNKWPYAFKYITEKHAAYYNRFATRLANLMVVNGTFQLPGVACGDPEPGIPLDSETYPLIKRLKSWTTRAATRYKTYFTK</sequence>
<dbReference type="InterPro" id="IPR001296">
    <property type="entry name" value="Glyco_trans_1"/>
</dbReference>
<feature type="domain" description="Glycosyltransferase subfamily 4-like N-terminal" evidence="3">
    <location>
        <begin position="16"/>
        <end position="194"/>
    </location>
</feature>
<dbReference type="PANTHER" id="PTHR45947">
    <property type="entry name" value="SULFOQUINOVOSYL TRANSFERASE SQD2"/>
    <property type="match status" value="1"/>
</dbReference>
<protein>
    <submittedName>
        <fullName evidence="4">Glycosyltransferase</fullName>
        <ecNumber evidence="4">2.4.-.-</ecNumber>
    </submittedName>
</protein>
<accession>A0AAJ5WXU9</accession>
<dbReference type="EMBL" id="CP119311">
    <property type="protein sequence ID" value="WEK37592.1"/>
    <property type="molecule type" value="Genomic_DNA"/>
</dbReference>
<evidence type="ECO:0000313" key="5">
    <source>
        <dbReference type="Proteomes" id="UP001220610"/>
    </source>
</evidence>
<dbReference type="InterPro" id="IPR028098">
    <property type="entry name" value="Glyco_trans_4-like_N"/>
</dbReference>
<dbReference type="SUPFAM" id="SSF53756">
    <property type="entry name" value="UDP-Glycosyltransferase/glycogen phosphorylase"/>
    <property type="match status" value="1"/>
</dbReference>
<dbReference type="Pfam" id="PF00535">
    <property type="entry name" value="Glycos_transf_2"/>
    <property type="match status" value="1"/>
</dbReference>
<dbReference type="Proteomes" id="UP001220610">
    <property type="component" value="Chromosome"/>
</dbReference>
<dbReference type="SUPFAM" id="SSF53448">
    <property type="entry name" value="Nucleotide-diphospho-sugar transferases"/>
    <property type="match status" value="1"/>
</dbReference>
<evidence type="ECO:0000313" key="4">
    <source>
        <dbReference type="EMBL" id="WEK37592.1"/>
    </source>
</evidence>
<evidence type="ECO:0000259" key="3">
    <source>
        <dbReference type="Pfam" id="PF13439"/>
    </source>
</evidence>
<dbReference type="GO" id="GO:0016757">
    <property type="term" value="F:glycosyltransferase activity"/>
    <property type="evidence" value="ECO:0007669"/>
    <property type="project" value="UniProtKB-KW"/>
</dbReference>
<proteinExistence type="predicted"/>
<dbReference type="Pfam" id="PF13439">
    <property type="entry name" value="Glyco_transf_4"/>
    <property type="match status" value="1"/>
</dbReference>
<dbReference type="Gene3D" id="3.40.50.2000">
    <property type="entry name" value="Glycogen Phosphorylase B"/>
    <property type="match status" value="2"/>
</dbReference>
<feature type="domain" description="Glycosyl transferase family 1" evidence="1">
    <location>
        <begin position="212"/>
        <end position="374"/>
    </location>
</feature>
<dbReference type="InterPro" id="IPR050194">
    <property type="entry name" value="Glycosyltransferase_grp1"/>
</dbReference>
<dbReference type="InterPro" id="IPR029044">
    <property type="entry name" value="Nucleotide-diphossugar_trans"/>
</dbReference>
<reference evidence="4" key="1">
    <citation type="submission" date="2023-03" db="EMBL/GenBank/DDBJ databases">
        <title>Andean soil-derived lignocellulolytic bacterial consortium as a source of novel taxa and putative plastic-active enzymes.</title>
        <authorList>
            <person name="Diaz-Garcia L."/>
            <person name="Chuvochina M."/>
            <person name="Feuerriegel G."/>
            <person name="Bunk B."/>
            <person name="Sproer C."/>
            <person name="Streit W.R."/>
            <person name="Rodriguez L.M."/>
            <person name="Overmann J."/>
            <person name="Jimenez D.J."/>
        </authorList>
    </citation>
    <scope>NUCLEOTIDE SEQUENCE</scope>
    <source>
        <strain evidence="4">MAG 7</strain>
    </source>
</reference>
<dbReference type="Pfam" id="PF00534">
    <property type="entry name" value="Glycos_transf_1"/>
    <property type="match status" value="1"/>
</dbReference>
<dbReference type="Gene3D" id="3.90.550.10">
    <property type="entry name" value="Spore Coat Polysaccharide Biosynthesis Protein SpsA, Chain A"/>
    <property type="match status" value="1"/>
</dbReference>
<dbReference type="PANTHER" id="PTHR45947:SF3">
    <property type="entry name" value="SULFOQUINOVOSYL TRANSFERASE SQD2"/>
    <property type="match status" value="1"/>
</dbReference>
<dbReference type="InterPro" id="IPR001173">
    <property type="entry name" value="Glyco_trans_2-like"/>
</dbReference>
<evidence type="ECO:0000259" key="2">
    <source>
        <dbReference type="Pfam" id="PF00535"/>
    </source>
</evidence>
<dbReference type="EC" id="2.4.-.-" evidence="4"/>
<name>A0AAJ5WXU9_9BACT</name>
<evidence type="ECO:0000259" key="1">
    <source>
        <dbReference type="Pfam" id="PF00534"/>
    </source>
</evidence>
<feature type="domain" description="Glycosyltransferase 2-like" evidence="2">
    <location>
        <begin position="425"/>
        <end position="552"/>
    </location>
</feature>